<proteinExistence type="predicted"/>
<dbReference type="KEGG" id="saci:Sinac_7653"/>
<protein>
    <submittedName>
        <fullName evidence="1">Uncharacterized protein</fullName>
    </submittedName>
</protein>
<keyword evidence="2" id="KW-1185">Reference proteome</keyword>
<accession>L0DRP1</accession>
<dbReference type="AlphaFoldDB" id="L0DRP1"/>
<dbReference type="Proteomes" id="UP000010798">
    <property type="component" value="Plasmid pSINAC02"/>
</dbReference>
<keyword evidence="1" id="KW-0614">Plasmid</keyword>
<sequence>MPNLEHLDFCRELYVVEKTVEVVVSIQGEPEFIRIEAFHDLQAGRYKTRSCMQAKVKLQAAHGNQGLIETDAWVDYDLPWTDGETADEVVEQALGFLRERCD</sequence>
<name>L0DRP1_SINAD</name>
<geneLocation type="plasmid" evidence="1 2">
    <name>pSINAC02</name>
</geneLocation>
<evidence type="ECO:0000313" key="2">
    <source>
        <dbReference type="Proteomes" id="UP000010798"/>
    </source>
</evidence>
<dbReference type="OrthoDB" id="9981912at2"/>
<dbReference type="EMBL" id="CP003366">
    <property type="protein sequence ID" value="AGA31683.1"/>
    <property type="molecule type" value="Genomic_DNA"/>
</dbReference>
<dbReference type="RefSeq" id="WP_015250743.1">
    <property type="nucleotide sequence ID" value="NC_019894.1"/>
</dbReference>
<dbReference type="HOGENOM" id="CLU_2275575_0_0_0"/>
<organism evidence="1 2">
    <name type="scientific">Singulisphaera acidiphila (strain ATCC BAA-1392 / DSM 18658 / VKM B-2454 / MOB10)</name>
    <dbReference type="NCBI Taxonomy" id="886293"/>
    <lineage>
        <taxon>Bacteria</taxon>
        <taxon>Pseudomonadati</taxon>
        <taxon>Planctomycetota</taxon>
        <taxon>Planctomycetia</taxon>
        <taxon>Isosphaerales</taxon>
        <taxon>Isosphaeraceae</taxon>
        <taxon>Singulisphaera</taxon>
    </lineage>
</organism>
<gene>
    <name evidence="1" type="ordered locus">Sinac_7653</name>
</gene>
<evidence type="ECO:0000313" key="1">
    <source>
        <dbReference type="EMBL" id="AGA31683.1"/>
    </source>
</evidence>
<reference evidence="1 2" key="1">
    <citation type="submission" date="2012-02" db="EMBL/GenBank/DDBJ databases">
        <title>Complete sequence of plasmid 2 of Singulisphaera acidiphila DSM 18658.</title>
        <authorList>
            <consortium name="US DOE Joint Genome Institute (JGI-PGF)"/>
            <person name="Lucas S."/>
            <person name="Copeland A."/>
            <person name="Lapidus A."/>
            <person name="Glavina del Rio T."/>
            <person name="Dalin E."/>
            <person name="Tice H."/>
            <person name="Bruce D."/>
            <person name="Goodwin L."/>
            <person name="Pitluck S."/>
            <person name="Peters L."/>
            <person name="Ovchinnikova G."/>
            <person name="Chertkov O."/>
            <person name="Kyrpides N."/>
            <person name="Mavromatis K."/>
            <person name="Ivanova N."/>
            <person name="Brettin T."/>
            <person name="Detter J.C."/>
            <person name="Han C."/>
            <person name="Larimer F."/>
            <person name="Land M."/>
            <person name="Hauser L."/>
            <person name="Markowitz V."/>
            <person name="Cheng J.-F."/>
            <person name="Hugenholtz P."/>
            <person name="Woyke T."/>
            <person name="Wu D."/>
            <person name="Tindall B."/>
            <person name="Pomrenke H."/>
            <person name="Brambilla E."/>
            <person name="Klenk H.-P."/>
            <person name="Eisen J.A."/>
        </authorList>
    </citation>
    <scope>NUCLEOTIDE SEQUENCE [LARGE SCALE GENOMIC DNA]</scope>
    <source>
        <strain evidence="2">ATCC BAA-1392 / DSM 18658 / VKM B-2454 / MOB10</strain>
        <plasmid evidence="1 2">pSINAC02</plasmid>
    </source>
</reference>